<organism evidence="2 3">
    <name type="scientific">Candidatus Scalindua rubra</name>
    <dbReference type="NCBI Taxonomy" id="1872076"/>
    <lineage>
        <taxon>Bacteria</taxon>
        <taxon>Pseudomonadati</taxon>
        <taxon>Planctomycetota</taxon>
        <taxon>Candidatus Brocadiia</taxon>
        <taxon>Candidatus Brocadiales</taxon>
        <taxon>Candidatus Scalinduaceae</taxon>
        <taxon>Candidatus Scalindua</taxon>
    </lineage>
</organism>
<comment type="caution">
    <text evidence="2">The sequence shown here is derived from an EMBL/GenBank/DDBJ whole genome shotgun (WGS) entry which is preliminary data.</text>
</comment>
<evidence type="ECO:0000313" key="3">
    <source>
        <dbReference type="Proteomes" id="UP000094056"/>
    </source>
</evidence>
<keyword evidence="1" id="KW-0472">Membrane</keyword>
<keyword evidence="1" id="KW-1133">Transmembrane helix</keyword>
<evidence type="ECO:0000313" key="2">
    <source>
        <dbReference type="EMBL" id="ODS30291.1"/>
    </source>
</evidence>
<accession>A0A1E3X3T9</accession>
<reference evidence="2 3" key="1">
    <citation type="submission" date="2016-07" db="EMBL/GenBank/DDBJ databases">
        <title>Draft genome of Scalindua rubra, obtained from a brine-seawater interface in the Red Sea, sheds light on salt adaptation in anammox bacteria.</title>
        <authorList>
            <person name="Speth D.R."/>
            <person name="Lagkouvardos I."/>
            <person name="Wang Y."/>
            <person name="Qian P.-Y."/>
            <person name="Dutilh B.E."/>
            <person name="Jetten M.S."/>
        </authorList>
    </citation>
    <scope>NUCLEOTIDE SEQUENCE [LARGE SCALE GENOMIC DNA]</scope>
    <source>
        <strain evidence="2">BSI-1</strain>
    </source>
</reference>
<evidence type="ECO:0000256" key="1">
    <source>
        <dbReference type="SAM" id="Phobius"/>
    </source>
</evidence>
<feature type="transmembrane region" description="Helical" evidence="1">
    <location>
        <begin position="70"/>
        <end position="91"/>
    </location>
</feature>
<feature type="transmembrane region" description="Helical" evidence="1">
    <location>
        <begin position="33"/>
        <end position="50"/>
    </location>
</feature>
<dbReference type="Proteomes" id="UP000094056">
    <property type="component" value="Unassembled WGS sequence"/>
</dbReference>
<sequence length="174" mass="20171">MGILLWGIILFSSIFILHLIIWRIYVPKRRVKILLFIFLGVLIIGILVLWRCSEELSGLGLTVPIGYLEYLHVSIFVMSLTIVYLITYSCMEVDSPSLIMTMRIAESGKEGLTKKKFDELLSDDILVKPRVKNLVHDNLVYMEGEKYQITPKGKRMTLIFIFYRWLLNITRKGG</sequence>
<protein>
    <submittedName>
        <fullName evidence="2">Uncharacterized protein</fullName>
    </submittedName>
</protein>
<keyword evidence="1" id="KW-0812">Transmembrane</keyword>
<dbReference type="EMBL" id="MAYW01000248">
    <property type="protein sequence ID" value="ODS30291.1"/>
    <property type="molecule type" value="Genomic_DNA"/>
</dbReference>
<name>A0A1E3X3T9_9BACT</name>
<feature type="transmembrane region" description="Helical" evidence="1">
    <location>
        <begin position="6"/>
        <end position="26"/>
    </location>
</feature>
<proteinExistence type="predicted"/>
<gene>
    <name evidence="2" type="ORF">SCARUB_04596</name>
</gene>
<dbReference type="AlphaFoldDB" id="A0A1E3X3T9"/>